<dbReference type="Gene3D" id="1.10.20.60">
    <property type="entry name" value="Glu-tRNAGln amidotransferase C subunit, N-terminal domain"/>
    <property type="match status" value="1"/>
</dbReference>
<dbReference type="HAMAP" id="MF_00122">
    <property type="entry name" value="GatC"/>
    <property type="match status" value="1"/>
</dbReference>
<dbReference type="STRING" id="263852.SAMN02745116_00551"/>
<dbReference type="AlphaFoldDB" id="A0A1T4L5V4"/>
<name>A0A1T4L5V4_9ENTE</name>
<comment type="similarity">
    <text evidence="1 6">Belongs to the GatC family.</text>
</comment>
<comment type="catalytic activity">
    <reaction evidence="5 6">
        <text>L-glutamyl-tRNA(Gln) + L-glutamine + ATP + H2O = L-glutaminyl-tRNA(Gln) + L-glutamate + ADP + phosphate + H(+)</text>
        <dbReference type="Rhea" id="RHEA:17521"/>
        <dbReference type="Rhea" id="RHEA-COMP:9681"/>
        <dbReference type="Rhea" id="RHEA-COMP:9684"/>
        <dbReference type="ChEBI" id="CHEBI:15377"/>
        <dbReference type="ChEBI" id="CHEBI:15378"/>
        <dbReference type="ChEBI" id="CHEBI:29985"/>
        <dbReference type="ChEBI" id="CHEBI:30616"/>
        <dbReference type="ChEBI" id="CHEBI:43474"/>
        <dbReference type="ChEBI" id="CHEBI:58359"/>
        <dbReference type="ChEBI" id="CHEBI:78520"/>
        <dbReference type="ChEBI" id="CHEBI:78521"/>
        <dbReference type="ChEBI" id="CHEBI:456216"/>
    </reaction>
</comment>
<dbReference type="InterPro" id="IPR003837">
    <property type="entry name" value="GatC"/>
</dbReference>
<reference evidence="7 8" key="1">
    <citation type="submission" date="2017-02" db="EMBL/GenBank/DDBJ databases">
        <authorList>
            <person name="Peterson S.W."/>
        </authorList>
    </citation>
    <scope>NUCLEOTIDE SEQUENCE [LARGE SCALE GENOMIC DNA]</scope>
    <source>
        <strain evidence="7 8">ATCC BAA-1030</strain>
    </source>
</reference>
<evidence type="ECO:0000313" key="8">
    <source>
        <dbReference type="Proteomes" id="UP000190328"/>
    </source>
</evidence>
<dbReference type="Proteomes" id="UP000190328">
    <property type="component" value="Unassembled WGS sequence"/>
</dbReference>
<evidence type="ECO:0000256" key="3">
    <source>
        <dbReference type="ARBA" id="ARBA00024799"/>
    </source>
</evidence>
<keyword evidence="7" id="KW-0808">Transferase</keyword>
<evidence type="ECO:0000256" key="1">
    <source>
        <dbReference type="ARBA" id="ARBA00010757"/>
    </source>
</evidence>
<dbReference type="InterPro" id="IPR036113">
    <property type="entry name" value="Asp/Glu-ADT_sf_sub_c"/>
</dbReference>
<comment type="catalytic activity">
    <reaction evidence="4 6">
        <text>L-aspartyl-tRNA(Asn) + L-glutamine + ATP + H2O = L-asparaginyl-tRNA(Asn) + L-glutamate + ADP + phosphate + 2 H(+)</text>
        <dbReference type="Rhea" id="RHEA:14513"/>
        <dbReference type="Rhea" id="RHEA-COMP:9674"/>
        <dbReference type="Rhea" id="RHEA-COMP:9677"/>
        <dbReference type="ChEBI" id="CHEBI:15377"/>
        <dbReference type="ChEBI" id="CHEBI:15378"/>
        <dbReference type="ChEBI" id="CHEBI:29985"/>
        <dbReference type="ChEBI" id="CHEBI:30616"/>
        <dbReference type="ChEBI" id="CHEBI:43474"/>
        <dbReference type="ChEBI" id="CHEBI:58359"/>
        <dbReference type="ChEBI" id="CHEBI:78515"/>
        <dbReference type="ChEBI" id="CHEBI:78516"/>
        <dbReference type="ChEBI" id="CHEBI:456216"/>
    </reaction>
</comment>
<dbReference type="RefSeq" id="WP_078806507.1">
    <property type="nucleotide sequence ID" value="NZ_FUXI01000004.1"/>
</dbReference>
<keyword evidence="6" id="KW-0648">Protein biosynthesis</keyword>
<dbReference type="GO" id="GO:0006412">
    <property type="term" value="P:translation"/>
    <property type="evidence" value="ECO:0007669"/>
    <property type="project" value="UniProtKB-UniRule"/>
</dbReference>
<comment type="subunit">
    <text evidence="2 6">Heterotrimer of A, B and C subunits.</text>
</comment>
<sequence length="101" mass="11188">MQITEKDVKHVANLSKLDFPQEELHAFTETFGKIIHMIETLEEVDTTGVAFTSNVVDAINVLREDKATKGTSRDELMKNVPEKQDGFIKVPAILDDGSEGA</sequence>
<dbReference type="EMBL" id="FUXI01000004">
    <property type="protein sequence ID" value="SJZ49921.1"/>
    <property type="molecule type" value="Genomic_DNA"/>
</dbReference>
<dbReference type="Pfam" id="PF02686">
    <property type="entry name" value="GatC"/>
    <property type="match status" value="1"/>
</dbReference>
<evidence type="ECO:0000313" key="7">
    <source>
        <dbReference type="EMBL" id="SJZ49921.1"/>
    </source>
</evidence>
<evidence type="ECO:0000256" key="5">
    <source>
        <dbReference type="ARBA" id="ARBA00047913"/>
    </source>
</evidence>
<comment type="function">
    <text evidence="3 6">Allows the formation of correctly charged Asn-tRNA(Asn) or Gln-tRNA(Gln) through the transamidation of misacylated Asp-tRNA(Asn) or Glu-tRNA(Gln) in organisms which lack either or both of asparaginyl-tRNA or glutaminyl-tRNA synthetases. The reaction takes place in the presence of glutamine and ATP through an activated phospho-Asp-tRNA(Asn) or phospho-Glu-tRNA(Gln).</text>
</comment>
<dbReference type="GO" id="GO:0006450">
    <property type="term" value="P:regulation of translational fidelity"/>
    <property type="evidence" value="ECO:0007669"/>
    <property type="project" value="InterPro"/>
</dbReference>
<dbReference type="EC" id="6.3.5.-" evidence="6"/>
<dbReference type="GO" id="GO:0050566">
    <property type="term" value="F:asparaginyl-tRNA synthase (glutamine-hydrolyzing) activity"/>
    <property type="evidence" value="ECO:0007669"/>
    <property type="project" value="RHEA"/>
</dbReference>
<accession>A0A1T4L5V4</accession>
<dbReference type="GO" id="GO:0016740">
    <property type="term" value="F:transferase activity"/>
    <property type="evidence" value="ECO:0007669"/>
    <property type="project" value="UniProtKB-KW"/>
</dbReference>
<dbReference type="PANTHER" id="PTHR15004">
    <property type="entry name" value="GLUTAMYL-TRNA(GLN) AMIDOTRANSFERASE SUBUNIT C, MITOCHONDRIAL"/>
    <property type="match status" value="1"/>
</dbReference>
<dbReference type="PANTHER" id="PTHR15004:SF0">
    <property type="entry name" value="GLUTAMYL-TRNA(GLN) AMIDOTRANSFERASE SUBUNIT C, MITOCHONDRIAL"/>
    <property type="match status" value="1"/>
</dbReference>
<keyword evidence="6" id="KW-0547">Nucleotide-binding</keyword>
<keyword evidence="6" id="KW-0067">ATP-binding</keyword>
<evidence type="ECO:0000256" key="2">
    <source>
        <dbReference type="ARBA" id="ARBA00011123"/>
    </source>
</evidence>
<dbReference type="GO" id="GO:0005524">
    <property type="term" value="F:ATP binding"/>
    <property type="evidence" value="ECO:0007669"/>
    <property type="project" value="UniProtKB-KW"/>
</dbReference>
<keyword evidence="6" id="KW-0436">Ligase</keyword>
<dbReference type="SUPFAM" id="SSF141000">
    <property type="entry name" value="Glu-tRNAGln amidotransferase C subunit"/>
    <property type="match status" value="1"/>
</dbReference>
<proteinExistence type="inferred from homology"/>
<dbReference type="NCBIfam" id="TIGR00135">
    <property type="entry name" value="gatC"/>
    <property type="match status" value="1"/>
</dbReference>
<gene>
    <name evidence="6" type="primary">gatC</name>
    <name evidence="7" type="ORF">SAMN02745116_00551</name>
</gene>
<dbReference type="OrthoDB" id="9813938at2"/>
<evidence type="ECO:0000256" key="4">
    <source>
        <dbReference type="ARBA" id="ARBA00047380"/>
    </source>
</evidence>
<dbReference type="GO" id="GO:0070681">
    <property type="term" value="P:glutaminyl-tRNAGln biosynthesis via transamidation"/>
    <property type="evidence" value="ECO:0007669"/>
    <property type="project" value="TreeGrafter"/>
</dbReference>
<keyword evidence="8" id="KW-1185">Reference proteome</keyword>
<dbReference type="GO" id="GO:0050567">
    <property type="term" value="F:glutaminyl-tRNA synthase (glutamine-hydrolyzing) activity"/>
    <property type="evidence" value="ECO:0007669"/>
    <property type="project" value="UniProtKB-UniRule"/>
</dbReference>
<protein>
    <recommendedName>
        <fullName evidence="6">Aspartyl/glutamyl-tRNA(Asn/Gln) amidotransferase subunit C</fullName>
        <shortName evidence="6">Asp/Glu-ADT subunit C</shortName>
        <ecNumber evidence="6">6.3.5.-</ecNumber>
    </recommendedName>
</protein>
<evidence type="ECO:0000256" key="6">
    <source>
        <dbReference type="HAMAP-Rule" id="MF_00122"/>
    </source>
</evidence>
<organism evidence="7 8">
    <name type="scientific">Pilibacter termitis</name>
    <dbReference type="NCBI Taxonomy" id="263852"/>
    <lineage>
        <taxon>Bacteria</taxon>
        <taxon>Bacillati</taxon>
        <taxon>Bacillota</taxon>
        <taxon>Bacilli</taxon>
        <taxon>Lactobacillales</taxon>
        <taxon>Enterococcaceae</taxon>
        <taxon>Pilibacter</taxon>
    </lineage>
</organism>